<evidence type="ECO:0000313" key="2">
    <source>
        <dbReference type="EMBL" id="SHF33725.1"/>
    </source>
</evidence>
<protein>
    <submittedName>
        <fullName evidence="2">Uncharacterized membrane protein</fullName>
    </submittedName>
</protein>
<dbReference type="Proteomes" id="UP000184088">
    <property type="component" value="Unassembled WGS sequence"/>
</dbReference>
<feature type="transmembrane region" description="Helical" evidence="1">
    <location>
        <begin position="161"/>
        <end position="185"/>
    </location>
</feature>
<accession>A0A1M5AU43</accession>
<feature type="transmembrane region" description="Helical" evidence="1">
    <location>
        <begin position="6"/>
        <end position="23"/>
    </location>
</feature>
<proteinExistence type="predicted"/>
<reference evidence="2 3" key="1">
    <citation type="submission" date="2016-11" db="EMBL/GenBank/DDBJ databases">
        <authorList>
            <person name="Jaros S."/>
            <person name="Januszkiewicz K."/>
            <person name="Wedrychowicz H."/>
        </authorList>
    </citation>
    <scope>NUCLEOTIDE SEQUENCE [LARGE SCALE GENOMIC DNA]</scope>
    <source>
        <strain evidence="2 3">DSM 17918</strain>
    </source>
</reference>
<name>A0A1M5AU43_9THEO</name>
<organism evidence="2 3">
    <name type="scientific">Caldanaerobius fijiensis DSM 17918</name>
    <dbReference type="NCBI Taxonomy" id="1121256"/>
    <lineage>
        <taxon>Bacteria</taxon>
        <taxon>Bacillati</taxon>
        <taxon>Bacillota</taxon>
        <taxon>Clostridia</taxon>
        <taxon>Thermoanaerobacterales</taxon>
        <taxon>Thermoanaerobacteraceae</taxon>
        <taxon>Caldanaerobius</taxon>
    </lineage>
</organism>
<dbReference type="AlphaFoldDB" id="A0A1M5AU43"/>
<dbReference type="STRING" id="1121256.SAMN02746089_01729"/>
<keyword evidence="3" id="KW-1185">Reference proteome</keyword>
<feature type="transmembrane region" description="Helical" evidence="1">
    <location>
        <begin position="247"/>
        <end position="273"/>
    </location>
</feature>
<feature type="transmembrane region" description="Helical" evidence="1">
    <location>
        <begin position="95"/>
        <end position="116"/>
    </location>
</feature>
<dbReference type="EMBL" id="FQVH01000018">
    <property type="protein sequence ID" value="SHF33725.1"/>
    <property type="molecule type" value="Genomic_DNA"/>
</dbReference>
<evidence type="ECO:0000313" key="3">
    <source>
        <dbReference type="Proteomes" id="UP000184088"/>
    </source>
</evidence>
<gene>
    <name evidence="2" type="ORF">SAMN02746089_01729</name>
</gene>
<keyword evidence="1" id="KW-0472">Membrane</keyword>
<keyword evidence="1" id="KW-1133">Transmembrane helix</keyword>
<feature type="transmembrane region" description="Helical" evidence="1">
    <location>
        <begin position="57"/>
        <end position="75"/>
    </location>
</feature>
<dbReference type="InterPro" id="IPR009323">
    <property type="entry name" value="DUF979"/>
</dbReference>
<feature type="transmembrane region" description="Helical" evidence="1">
    <location>
        <begin position="285"/>
        <end position="304"/>
    </location>
</feature>
<dbReference type="OrthoDB" id="1689651at2"/>
<feature type="transmembrane region" description="Helical" evidence="1">
    <location>
        <begin position="122"/>
        <end position="140"/>
    </location>
</feature>
<dbReference type="RefSeq" id="WP_073344067.1">
    <property type="nucleotide sequence ID" value="NZ_FQVH01000018.1"/>
</dbReference>
<evidence type="ECO:0000256" key="1">
    <source>
        <dbReference type="SAM" id="Phobius"/>
    </source>
</evidence>
<sequence>MTSENLLEAIYIICGIVSIYVAIKTLMDSKHKSRYGTTLFWASLGVIMAFGRWLPSIVSGILVIVMALPAMFGLVKPGTEKPVADEYRKRMSDKYGYALFIPAFTMGISAVLFAIFTKLGALVGLGIGAIIAAIIEIVMTKDTPAVLLNEGKRMLDTVGPLSMLPQLLASLGAIFTAAGVGDVIASGVSKIVPQGNIFIGIVVYALGMVIFTMIMGNAFAAFSVITVGIGVPFAIKYGLNPNVVGMLALTSGYCGTLMTPMAANFNIVPVAVLEMKDKYGVIKKQIPIAISMLIIQIMIMYFFGRA</sequence>
<feature type="transmembrane region" description="Helical" evidence="1">
    <location>
        <begin position="191"/>
        <end position="211"/>
    </location>
</feature>
<feature type="transmembrane region" description="Helical" evidence="1">
    <location>
        <begin position="218"/>
        <end position="235"/>
    </location>
</feature>
<keyword evidence="1" id="KW-0812">Transmembrane</keyword>
<dbReference type="Pfam" id="PF06166">
    <property type="entry name" value="DUF979"/>
    <property type="match status" value="1"/>
</dbReference>